<dbReference type="EMBL" id="CP129971">
    <property type="protein sequence ID" value="WKK75427.1"/>
    <property type="molecule type" value="Genomic_DNA"/>
</dbReference>
<protein>
    <submittedName>
        <fullName evidence="1">Uncharacterized protein</fullName>
    </submittedName>
</protein>
<gene>
    <name evidence="1" type="ORF">QYS49_28445</name>
</gene>
<organism evidence="1 2">
    <name type="scientific">Marivirga salinarum</name>
    <dbReference type="NCBI Taxonomy" id="3059078"/>
    <lineage>
        <taxon>Bacteria</taxon>
        <taxon>Pseudomonadati</taxon>
        <taxon>Bacteroidota</taxon>
        <taxon>Cytophagia</taxon>
        <taxon>Cytophagales</taxon>
        <taxon>Marivirgaceae</taxon>
        <taxon>Marivirga</taxon>
    </lineage>
</organism>
<reference evidence="1 2" key="1">
    <citation type="submission" date="2023-08" db="EMBL/GenBank/DDBJ databases">
        <title>Comparative genomics and taxonomic characterization of three novel marine species of genus Marivirga.</title>
        <authorList>
            <person name="Muhammad N."/>
            <person name="Kim S.-G."/>
        </authorList>
    </citation>
    <scope>NUCLEOTIDE SEQUENCE [LARGE SCALE GENOMIC DNA]</scope>
    <source>
        <strain evidence="1 2">BDSF4-3</strain>
    </source>
</reference>
<name>A0AA49GC37_9BACT</name>
<dbReference type="Proteomes" id="UP001230496">
    <property type="component" value="Chromosome"/>
</dbReference>
<keyword evidence="2" id="KW-1185">Reference proteome</keyword>
<sequence>MEAKAIHNNGGKGKPNDWVSARSFYTCKNGICNSCLSIYEEKDQLILPLSKLKEKDFEIDLGSFLKSLAKFDRPVLFYHRNQPIKEQALIKFTGHENFENSFKVIKPFLPITTIPATIISPYALSKNNRLKEQKLVKQTKKYFEPLGFIKLHLHSVADYHEYALSEKIGLLMMPLKDLPDYVHYAQHSEDIQKVIPAIFQP</sequence>
<evidence type="ECO:0000313" key="1">
    <source>
        <dbReference type="EMBL" id="WKK75427.1"/>
    </source>
</evidence>
<dbReference type="KEGG" id="msaa:QYS49_28445"/>
<evidence type="ECO:0000313" key="2">
    <source>
        <dbReference type="Proteomes" id="UP001230496"/>
    </source>
</evidence>
<dbReference type="RefSeq" id="WP_308351337.1">
    <property type="nucleotide sequence ID" value="NZ_CP129971.1"/>
</dbReference>
<proteinExistence type="predicted"/>
<dbReference type="AlphaFoldDB" id="A0AA49GC37"/>
<accession>A0AA49GC37</accession>